<dbReference type="AlphaFoldDB" id="A0A6I4IT45"/>
<evidence type="ECO:0000313" key="1">
    <source>
        <dbReference type="EMBL" id="MVO10040.1"/>
    </source>
</evidence>
<evidence type="ECO:0000313" key="2">
    <source>
        <dbReference type="Proteomes" id="UP000431264"/>
    </source>
</evidence>
<dbReference type="OrthoDB" id="1371742at2"/>
<protein>
    <submittedName>
        <fullName evidence="1">Uncharacterized protein</fullName>
    </submittedName>
</protein>
<dbReference type="PROSITE" id="PS51257">
    <property type="entry name" value="PROKAR_LIPOPROTEIN"/>
    <property type="match status" value="1"/>
</dbReference>
<dbReference type="EMBL" id="WQLW01000010">
    <property type="protein sequence ID" value="MVO10040.1"/>
    <property type="molecule type" value="Genomic_DNA"/>
</dbReference>
<dbReference type="RefSeq" id="WP_140998413.1">
    <property type="nucleotide sequence ID" value="NZ_VDCZ01000010.1"/>
</dbReference>
<name>A0A6I4IT45_9FLAO</name>
<proteinExistence type="predicted"/>
<reference evidence="2" key="1">
    <citation type="submission" date="2019-05" db="EMBL/GenBank/DDBJ databases">
        <title>Flavobacterium profundi sp. nov., isolated from a deep-sea seamount.</title>
        <authorList>
            <person name="Zhang D.-C."/>
        </authorList>
    </citation>
    <scope>NUCLEOTIDE SEQUENCE [LARGE SCALE GENOMIC DNA]</scope>
    <source>
        <strain evidence="2">TP390</strain>
    </source>
</reference>
<keyword evidence="2" id="KW-1185">Reference proteome</keyword>
<dbReference type="Proteomes" id="UP000431264">
    <property type="component" value="Unassembled WGS sequence"/>
</dbReference>
<comment type="caution">
    <text evidence="1">The sequence shown here is derived from an EMBL/GenBank/DDBJ whole genome shotgun (WGS) entry which is preliminary data.</text>
</comment>
<organism evidence="1 2">
    <name type="scientific">Flavobacterium profundi</name>
    <dbReference type="NCBI Taxonomy" id="1774945"/>
    <lineage>
        <taxon>Bacteria</taxon>
        <taxon>Pseudomonadati</taxon>
        <taxon>Bacteroidota</taxon>
        <taxon>Flavobacteriia</taxon>
        <taxon>Flavobacteriales</taxon>
        <taxon>Flavobacteriaceae</taxon>
        <taxon>Flavobacterium</taxon>
    </lineage>
</organism>
<accession>A0A6I4IT45</accession>
<gene>
    <name evidence="1" type="ORF">GOQ30_12785</name>
</gene>
<sequence length="63" mass="6822">MKKSILNLKGVQKLSLVAQKAINGGANGCWLQACGITREQCMDEFQGIYNKSTGCCGYVPSYC</sequence>